<name>A0A0F9B4X1_9ZZZZ</name>
<dbReference type="EMBL" id="LAZR01042721">
    <property type="protein sequence ID" value="KKL08827.1"/>
    <property type="molecule type" value="Genomic_DNA"/>
</dbReference>
<dbReference type="AlphaFoldDB" id="A0A0F9B4X1"/>
<protein>
    <submittedName>
        <fullName evidence="1">Uncharacterized protein</fullName>
    </submittedName>
</protein>
<proteinExistence type="predicted"/>
<reference evidence="1" key="1">
    <citation type="journal article" date="2015" name="Nature">
        <title>Complex archaea that bridge the gap between prokaryotes and eukaryotes.</title>
        <authorList>
            <person name="Spang A."/>
            <person name="Saw J.H."/>
            <person name="Jorgensen S.L."/>
            <person name="Zaremba-Niedzwiedzka K."/>
            <person name="Martijn J."/>
            <person name="Lind A.E."/>
            <person name="van Eijk R."/>
            <person name="Schleper C."/>
            <person name="Guy L."/>
            <person name="Ettema T.J."/>
        </authorList>
    </citation>
    <scope>NUCLEOTIDE SEQUENCE</scope>
</reference>
<gene>
    <name evidence="1" type="ORF">LCGC14_2571980</name>
</gene>
<comment type="caution">
    <text evidence="1">The sequence shown here is derived from an EMBL/GenBank/DDBJ whole genome shotgun (WGS) entry which is preliminary data.</text>
</comment>
<evidence type="ECO:0000313" key="1">
    <source>
        <dbReference type="EMBL" id="KKL08827.1"/>
    </source>
</evidence>
<sequence length="66" mass="7280">MHDASYKCSDCGAKQSAAKGRVVKIQGHHCPEIDLEPIIDSIVELLKAPQVPMCKKCHNRLHGSKE</sequence>
<organism evidence="1">
    <name type="scientific">marine sediment metagenome</name>
    <dbReference type="NCBI Taxonomy" id="412755"/>
    <lineage>
        <taxon>unclassified sequences</taxon>
        <taxon>metagenomes</taxon>
        <taxon>ecological metagenomes</taxon>
    </lineage>
</organism>
<accession>A0A0F9B4X1</accession>